<dbReference type="RefSeq" id="WP_137448402.1">
    <property type="nucleotide sequence ID" value="NZ_SZZH01000001.1"/>
</dbReference>
<dbReference type="InterPro" id="IPR014710">
    <property type="entry name" value="RmlC-like_jellyroll"/>
</dbReference>
<dbReference type="InterPro" id="IPR001387">
    <property type="entry name" value="Cro/C1-type_HTH"/>
</dbReference>
<keyword evidence="1" id="KW-0238">DNA-binding</keyword>
<evidence type="ECO:0000313" key="4">
    <source>
        <dbReference type="Proteomes" id="UP000306985"/>
    </source>
</evidence>
<name>A0A4U6QLD2_9ACTN</name>
<dbReference type="AlphaFoldDB" id="A0A4U6QLD2"/>
<dbReference type="InterPro" id="IPR050807">
    <property type="entry name" value="TransReg_Diox_bact_type"/>
</dbReference>
<dbReference type="InterPro" id="IPR010982">
    <property type="entry name" value="Lambda_DNA-bd_dom_sf"/>
</dbReference>
<organism evidence="3 4">
    <name type="scientific">Nakamurella flava</name>
    <dbReference type="NCBI Taxonomy" id="2576308"/>
    <lineage>
        <taxon>Bacteria</taxon>
        <taxon>Bacillati</taxon>
        <taxon>Actinomycetota</taxon>
        <taxon>Actinomycetes</taxon>
        <taxon>Nakamurellales</taxon>
        <taxon>Nakamurellaceae</taxon>
        <taxon>Nakamurella</taxon>
    </lineage>
</organism>
<evidence type="ECO:0000313" key="3">
    <source>
        <dbReference type="EMBL" id="TKV61099.1"/>
    </source>
</evidence>
<evidence type="ECO:0000259" key="2">
    <source>
        <dbReference type="PROSITE" id="PS50943"/>
    </source>
</evidence>
<reference evidence="3 4" key="1">
    <citation type="submission" date="2019-05" db="EMBL/GenBank/DDBJ databases">
        <title>Nakamurella sp. N5BH11, whole genome shotgun sequence.</title>
        <authorList>
            <person name="Tuo L."/>
        </authorList>
    </citation>
    <scope>NUCLEOTIDE SEQUENCE [LARGE SCALE GENOMIC DNA]</scope>
    <source>
        <strain evidence="3 4">N5BH11</strain>
    </source>
</reference>
<dbReference type="Pfam" id="PF01381">
    <property type="entry name" value="HTH_3"/>
    <property type="match status" value="1"/>
</dbReference>
<dbReference type="CDD" id="cd00093">
    <property type="entry name" value="HTH_XRE"/>
    <property type="match status" value="1"/>
</dbReference>
<dbReference type="Gene3D" id="1.10.260.40">
    <property type="entry name" value="lambda repressor-like DNA-binding domains"/>
    <property type="match status" value="1"/>
</dbReference>
<dbReference type="SMART" id="SM00530">
    <property type="entry name" value="HTH_XRE"/>
    <property type="match status" value="1"/>
</dbReference>
<accession>A0A4U6QLD2</accession>
<protein>
    <submittedName>
        <fullName evidence="3">Helix-turn-helix domain-containing protein</fullName>
    </submittedName>
</protein>
<sequence>MDAVSFLATSVRRERERAGLTLTELARRAGVAKSTLSQLESGVGNPSVETVWALSNVLGVPFSRLVDPTPVRVEVIRFGQGTTARSEHADYAATLLTAAPPGTRRDLYQLVAEPGPEKRSDPHLPGTVEHLVITQGRARVGPVDADVELGPGDYVSYPGDQPHVFIALEPDTRAVLISEHR</sequence>
<proteinExistence type="predicted"/>
<dbReference type="Gene3D" id="2.60.120.10">
    <property type="entry name" value="Jelly Rolls"/>
    <property type="match status" value="1"/>
</dbReference>
<dbReference type="PANTHER" id="PTHR46797:SF1">
    <property type="entry name" value="METHYLPHOSPHONATE SYNTHASE"/>
    <property type="match status" value="1"/>
</dbReference>
<keyword evidence="4" id="KW-1185">Reference proteome</keyword>
<dbReference type="SUPFAM" id="SSF51182">
    <property type="entry name" value="RmlC-like cupins"/>
    <property type="match status" value="1"/>
</dbReference>
<dbReference type="GO" id="GO:0005829">
    <property type="term" value="C:cytosol"/>
    <property type="evidence" value="ECO:0007669"/>
    <property type="project" value="TreeGrafter"/>
</dbReference>
<gene>
    <name evidence="3" type="ORF">FDO65_05510</name>
</gene>
<dbReference type="SUPFAM" id="SSF47413">
    <property type="entry name" value="lambda repressor-like DNA-binding domains"/>
    <property type="match status" value="1"/>
</dbReference>
<dbReference type="GO" id="GO:0003700">
    <property type="term" value="F:DNA-binding transcription factor activity"/>
    <property type="evidence" value="ECO:0007669"/>
    <property type="project" value="TreeGrafter"/>
</dbReference>
<dbReference type="EMBL" id="SZZH01000001">
    <property type="protein sequence ID" value="TKV61099.1"/>
    <property type="molecule type" value="Genomic_DNA"/>
</dbReference>
<dbReference type="OrthoDB" id="5584941at2"/>
<dbReference type="PANTHER" id="PTHR46797">
    <property type="entry name" value="HTH-TYPE TRANSCRIPTIONAL REGULATOR"/>
    <property type="match status" value="1"/>
</dbReference>
<comment type="caution">
    <text evidence="3">The sequence shown here is derived from an EMBL/GenBank/DDBJ whole genome shotgun (WGS) entry which is preliminary data.</text>
</comment>
<dbReference type="InterPro" id="IPR011051">
    <property type="entry name" value="RmlC_Cupin_sf"/>
</dbReference>
<feature type="domain" description="HTH cro/C1-type" evidence="2">
    <location>
        <begin position="11"/>
        <end position="65"/>
    </location>
</feature>
<dbReference type="GO" id="GO:0003677">
    <property type="term" value="F:DNA binding"/>
    <property type="evidence" value="ECO:0007669"/>
    <property type="project" value="UniProtKB-KW"/>
</dbReference>
<dbReference type="PROSITE" id="PS50943">
    <property type="entry name" value="HTH_CROC1"/>
    <property type="match status" value="1"/>
</dbReference>
<dbReference type="Proteomes" id="UP000306985">
    <property type="component" value="Unassembled WGS sequence"/>
</dbReference>
<dbReference type="CDD" id="cd02209">
    <property type="entry name" value="cupin_XRE_C"/>
    <property type="match status" value="1"/>
</dbReference>
<evidence type="ECO:0000256" key="1">
    <source>
        <dbReference type="ARBA" id="ARBA00023125"/>
    </source>
</evidence>